<dbReference type="InterPro" id="IPR052347">
    <property type="entry name" value="Isochorismatase_Nicotinamidase"/>
</dbReference>
<comment type="similarity">
    <text evidence="1">Belongs to the isochorismatase family.</text>
</comment>
<dbReference type="GO" id="GO:0046872">
    <property type="term" value="F:metal ion binding"/>
    <property type="evidence" value="ECO:0007669"/>
    <property type="project" value="UniProtKB-KW"/>
</dbReference>
<dbReference type="InParanoid" id="A0A3N4KZC3"/>
<keyword evidence="3" id="KW-0479">Metal-binding</keyword>
<dbReference type="InterPro" id="IPR000868">
    <property type="entry name" value="Isochorismatase-like_dom"/>
</dbReference>
<protein>
    <recommendedName>
        <fullName evidence="6">nicotinamidase</fullName>
        <ecNumber evidence="6">3.5.1.19</ecNumber>
    </recommendedName>
    <alternativeName>
        <fullName evidence="7">Nicotinamide deamidase</fullName>
    </alternativeName>
</protein>
<evidence type="ECO:0000256" key="3">
    <source>
        <dbReference type="ARBA" id="ARBA00022723"/>
    </source>
</evidence>
<accession>A0A3N4KZC3</accession>
<dbReference type="Proteomes" id="UP000277580">
    <property type="component" value="Unassembled WGS sequence"/>
</dbReference>
<organism evidence="9 10">
    <name type="scientific">Morchella conica CCBAS932</name>
    <dbReference type="NCBI Taxonomy" id="1392247"/>
    <lineage>
        <taxon>Eukaryota</taxon>
        <taxon>Fungi</taxon>
        <taxon>Dikarya</taxon>
        <taxon>Ascomycota</taxon>
        <taxon>Pezizomycotina</taxon>
        <taxon>Pezizomycetes</taxon>
        <taxon>Pezizales</taxon>
        <taxon>Morchellaceae</taxon>
        <taxon>Morchella</taxon>
    </lineage>
</organism>
<dbReference type="PANTHER" id="PTHR11080">
    <property type="entry name" value="PYRAZINAMIDASE/NICOTINAMIDASE"/>
    <property type="match status" value="1"/>
</dbReference>
<dbReference type="PANTHER" id="PTHR11080:SF2">
    <property type="entry name" value="LD05707P"/>
    <property type="match status" value="1"/>
</dbReference>
<comment type="pathway">
    <text evidence="5">Cofactor biosynthesis; nicotinate biosynthesis; nicotinate from nicotinamide: step 1/1.</text>
</comment>
<name>A0A3N4KZC3_9PEZI</name>
<evidence type="ECO:0000256" key="2">
    <source>
        <dbReference type="ARBA" id="ARBA00022642"/>
    </source>
</evidence>
<feature type="domain" description="Isochorismatase-like" evidence="8">
    <location>
        <begin position="11"/>
        <end position="226"/>
    </location>
</feature>
<evidence type="ECO:0000313" key="9">
    <source>
        <dbReference type="EMBL" id="RPB15906.1"/>
    </source>
</evidence>
<dbReference type="GO" id="GO:0019363">
    <property type="term" value="P:pyridine nucleotide biosynthetic process"/>
    <property type="evidence" value="ECO:0007669"/>
    <property type="project" value="UniProtKB-KW"/>
</dbReference>
<proteinExistence type="inferred from homology"/>
<dbReference type="SUPFAM" id="SSF52499">
    <property type="entry name" value="Isochorismatase-like hydrolases"/>
    <property type="match status" value="1"/>
</dbReference>
<keyword evidence="4 9" id="KW-0378">Hydrolase</keyword>
<dbReference type="Gene3D" id="3.40.50.850">
    <property type="entry name" value="Isochorismatase-like"/>
    <property type="match status" value="1"/>
</dbReference>
<gene>
    <name evidence="9" type="ORF">P167DRAFT_501280</name>
</gene>
<keyword evidence="2" id="KW-0662">Pyridine nucleotide biosynthesis</keyword>
<evidence type="ECO:0000256" key="7">
    <source>
        <dbReference type="ARBA" id="ARBA00043224"/>
    </source>
</evidence>
<dbReference type="EC" id="3.5.1.19" evidence="6"/>
<evidence type="ECO:0000313" key="10">
    <source>
        <dbReference type="Proteomes" id="UP000277580"/>
    </source>
</evidence>
<evidence type="ECO:0000256" key="4">
    <source>
        <dbReference type="ARBA" id="ARBA00022801"/>
    </source>
</evidence>
<dbReference type="Pfam" id="PF00857">
    <property type="entry name" value="Isochorismatase"/>
    <property type="match status" value="1"/>
</dbReference>
<dbReference type="EMBL" id="ML119111">
    <property type="protein sequence ID" value="RPB15906.1"/>
    <property type="molecule type" value="Genomic_DNA"/>
</dbReference>
<evidence type="ECO:0000256" key="6">
    <source>
        <dbReference type="ARBA" id="ARBA00039017"/>
    </source>
</evidence>
<dbReference type="GO" id="GO:0008936">
    <property type="term" value="F:nicotinamidase activity"/>
    <property type="evidence" value="ECO:0007669"/>
    <property type="project" value="UniProtKB-EC"/>
</dbReference>
<dbReference type="AlphaFoldDB" id="A0A3N4KZC3"/>
<keyword evidence="10" id="KW-1185">Reference proteome</keyword>
<evidence type="ECO:0000256" key="1">
    <source>
        <dbReference type="ARBA" id="ARBA00006336"/>
    </source>
</evidence>
<reference evidence="9 10" key="1">
    <citation type="journal article" date="2018" name="Nat. Ecol. Evol.">
        <title>Pezizomycetes genomes reveal the molecular basis of ectomycorrhizal truffle lifestyle.</title>
        <authorList>
            <person name="Murat C."/>
            <person name="Payen T."/>
            <person name="Noel B."/>
            <person name="Kuo A."/>
            <person name="Morin E."/>
            <person name="Chen J."/>
            <person name="Kohler A."/>
            <person name="Krizsan K."/>
            <person name="Balestrini R."/>
            <person name="Da Silva C."/>
            <person name="Montanini B."/>
            <person name="Hainaut M."/>
            <person name="Levati E."/>
            <person name="Barry K.W."/>
            <person name="Belfiori B."/>
            <person name="Cichocki N."/>
            <person name="Clum A."/>
            <person name="Dockter R.B."/>
            <person name="Fauchery L."/>
            <person name="Guy J."/>
            <person name="Iotti M."/>
            <person name="Le Tacon F."/>
            <person name="Lindquist E.A."/>
            <person name="Lipzen A."/>
            <person name="Malagnac F."/>
            <person name="Mello A."/>
            <person name="Molinier V."/>
            <person name="Miyauchi S."/>
            <person name="Poulain J."/>
            <person name="Riccioni C."/>
            <person name="Rubini A."/>
            <person name="Sitrit Y."/>
            <person name="Splivallo R."/>
            <person name="Traeger S."/>
            <person name="Wang M."/>
            <person name="Zifcakova L."/>
            <person name="Wipf D."/>
            <person name="Zambonelli A."/>
            <person name="Paolocci F."/>
            <person name="Nowrousian M."/>
            <person name="Ottonello S."/>
            <person name="Baldrian P."/>
            <person name="Spatafora J.W."/>
            <person name="Henrissat B."/>
            <person name="Nagy L.G."/>
            <person name="Aury J.M."/>
            <person name="Wincker P."/>
            <person name="Grigoriev I.V."/>
            <person name="Bonfante P."/>
            <person name="Martin F.M."/>
        </authorList>
    </citation>
    <scope>NUCLEOTIDE SEQUENCE [LARGE SCALE GENOMIC DNA]</scope>
    <source>
        <strain evidence="9 10">CCBAS932</strain>
    </source>
</reference>
<dbReference type="STRING" id="1392247.A0A3N4KZC3"/>
<evidence type="ECO:0000256" key="5">
    <source>
        <dbReference type="ARBA" id="ARBA00037900"/>
    </source>
</evidence>
<dbReference type="FunCoup" id="A0A3N4KZC3">
    <property type="interactions" value="425"/>
</dbReference>
<dbReference type="InterPro" id="IPR036380">
    <property type="entry name" value="Isochorismatase-like_sf"/>
</dbReference>
<evidence type="ECO:0000259" key="8">
    <source>
        <dbReference type="Pfam" id="PF00857"/>
    </source>
</evidence>
<dbReference type="CDD" id="cd01011">
    <property type="entry name" value="nicotinamidase"/>
    <property type="match status" value="1"/>
</dbReference>
<sequence>MSQAPQNFKPALLVVDVQEDFCPPNGSLAVPNGRDIVPTVNELLSLPFAIKVATRDWHPRDHISFASNHAGPENIAYVSKTIIIHPFDPSRTYETLLWPPHCIQDTPGAQLLSELHRNRIDMIIDKGKDSRLEMYSSFTDPFHEAPFTSDSTSVSTSELPRLLQEKGITHVYIVGLAQDYCVRASAIDSARFGYTTFVVKEGTMAVDPVEGWKEAERSMLEAGVRIVGMEGMEVAWLREMLHT</sequence>
<dbReference type="OrthoDB" id="3341310at2759"/>